<proteinExistence type="predicted"/>
<organism evidence="2 3">
    <name type="scientific">Venturia nashicola</name>
    <dbReference type="NCBI Taxonomy" id="86259"/>
    <lineage>
        <taxon>Eukaryota</taxon>
        <taxon>Fungi</taxon>
        <taxon>Dikarya</taxon>
        <taxon>Ascomycota</taxon>
        <taxon>Pezizomycotina</taxon>
        <taxon>Dothideomycetes</taxon>
        <taxon>Pleosporomycetidae</taxon>
        <taxon>Venturiales</taxon>
        <taxon>Venturiaceae</taxon>
        <taxon>Venturia</taxon>
    </lineage>
</organism>
<evidence type="ECO:0000313" key="3">
    <source>
        <dbReference type="Proteomes" id="UP000298493"/>
    </source>
</evidence>
<dbReference type="Proteomes" id="UP000298493">
    <property type="component" value="Unassembled WGS sequence"/>
</dbReference>
<sequence length="422" mass="48202">MSTRHCATRRQLFIKRWPICPVSRRAFSNGNAEYNAASRLDPTVIDSDVSSPIPSRRTPTEELNRRARMLQTWQKQLGKKSNNAQEQTPGSESCSATGNPPVQLPERSLARKVDRRLVRRVKIDETAAAIAGAIRYYLKPRTGKAREKAELRAAADPMLQYALSPEYNSDRGDDMDVAVNKAVQTGKGHPQRIVPERRRRDTVDIRTRRPSQLRPKSLNFQTAVVKWKAAHLPPPQVYDRQFRTRCVHVTRAALLQLTLYWVDALGPKFTKGQIYDIAIEVLVFKRLMAERYERSLQQSHPRIGLQYTLLNGSLNVEIKSKEVLNCLDNILEDDSFRISPVGKNCEVFAQKLDLAVLQYSAMSKDFVHRLGQYIEKLSDEEIACKLRTVNARAASRPPYFDPRHYSGTIDPVFWPRTPRLGI</sequence>
<evidence type="ECO:0000256" key="1">
    <source>
        <dbReference type="SAM" id="MobiDB-lite"/>
    </source>
</evidence>
<gene>
    <name evidence="2" type="ORF">E6O75_ATG03352</name>
</gene>
<feature type="region of interest" description="Disordered" evidence="1">
    <location>
        <begin position="76"/>
        <end position="108"/>
    </location>
</feature>
<accession>A0A4Z1PEU5</accession>
<dbReference type="AlphaFoldDB" id="A0A4Z1PEU5"/>
<protein>
    <submittedName>
        <fullName evidence="2">Uncharacterized protein</fullName>
    </submittedName>
</protein>
<reference evidence="2 3" key="1">
    <citation type="submission" date="2019-04" db="EMBL/GenBank/DDBJ databases">
        <title>High contiguity whole genome sequence and gene annotation resource for two Venturia nashicola isolates.</title>
        <authorList>
            <person name="Prokchorchik M."/>
            <person name="Won K."/>
            <person name="Lee Y."/>
            <person name="Choi E.D."/>
            <person name="Segonzac C."/>
            <person name="Sohn K.H."/>
        </authorList>
    </citation>
    <scope>NUCLEOTIDE SEQUENCE [LARGE SCALE GENOMIC DNA]</scope>
    <source>
        <strain evidence="2 3">PRI2</strain>
    </source>
</reference>
<dbReference type="EMBL" id="SNSC02000006">
    <property type="protein sequence ID" value="TID23716.1"/>
    <property type="molecule type" value="Genomic_DNA"/>
</dbReference>
<evidence type="ECO:0000313" key="2">
    <source>
        <dbReference type="EMBL" id="TID23716.1"/>
    </source>
</evidence>
<keyword evidence="3" id="KW-1185">Reference proteome</keyword>
<comment type="caution">
    <text evidence="2">The sequence shown here is derived from an EMBL/GenBank/DDBJ whole genome shotgun (WGS) entry which is preliminary data.</text>
</comment>
<name>A0A4Z1PEU5_9PEZI</name>
<feature type="compositionally biased region" description="Polar residues" evidence="1">
    <location>
        <begin position="76"/>
        <end position="100"/>
    </location>
</feature>